<dbReference type="SUPFAM" id="SSF51366">
    <property type="entry name" value="Ribulose-phoshate binding barrel"/>
    <property type="match status" value="1"/>
</dbReference>
<dbReference type="HAMAP" id="MF_01215">
    <property type="entry name" value="OMPdecase_type2"/>
    <property type="match status" value="1"/>
</dbReference>
<feature type="domain" description="Orotidine 5'-phosphate decarboxylase" evidence="8">
    <location>
        <begin position="17"/>
        <end position="256"/>
    </location>
</feature>
<dbReference type="Gene3D" id="3.20.20.70">
    <property type="entry name" value="Aldolase class I"/>
    <property type="match status" value="1"/>
</dbReference>
<evidence type="ECO:0000256" key="7">
    <source>
        <dbReference type="HAMAP-Rule" id="MF_01215"/>
    </source>
</evidence>
<dbReference type="GO" id="GO:0044205">
    <property type="term" value="P:'de novo' UMP biosynthetic process"/>
    <property type="evidence" value="ECO:0007669"/>
    <property type="project" value="UniProtKB-UniRule"/>
</dbReference>
<comment type="similarity">
    <text evidence="2 7">Belongs to the OMP decarboxylase family. Type 2 subfamily.</text>
</comment>
<dbReference type="UniPathway" id="UPA00070">
    <property type="reaction ID" value="UER00120"/>
</dbReference>
<evidence type="ECO:0000256" key="6">
    <source>
        <dbReference type="ARBA" id="ARBA00049157"/>
    </source>
</evidence>
<evidence type="ECO:0000256" key="2">
    <source>
        <dbReference type="ARBA" id="ARBA00008847"/>
    </source>
</evidence>
<dbReference type="EMBL" id="AP011803">
    <property type="protein sequence ID" value="BAL60078.1"/>
    <property type="molecule type" value="Genomic_DNA"/>
</dbReference>
<dbReference type="NCBIfam" id="TIGR02127">
    <property type="entry name" value="pyrF_sub2"/>
    <property type="match status" value="1"/>
</dbReference>
<dbReference type="CDD" id="cd04725">
    <property type="entry name" value="OMP_decarboxylase_like"/>
    <property type="match status" value="1"/>
</dbReference>
<dbReference type="InterPro" id="IPR001754">
    <property type="entry name" value="OMPdeCOase_dom"/>
</dbReference>
<dbReference type="PANTHER" id="PTHR43375">
    <property type="entry name" value="OROTIDINE 5'-PHOSPHATE DECARBOXYLASE"/>
    <property type="match status" value="1"/>
</dbReference>
<dbReference type="PANTHER" id="PTHR43375:SF1">
    <property type="entry name" value="OROTIDINE 5'-PHOSPHATE DECARBOXYLASE"/>
    <property type="match status" value="1"/>
</dbReference>
<reference evidence="9" key="2">
    <citation type="journal article" date="2012" name="PLoS ONE">
        <title>A Deeply Branching Thermophilic Bacterium with an Ancient Acetyl-CoA Pathway Dominates a Subsurface Ecosystem.</title>
        <authorList>
            <person name="Takami H."/>
            <person name="Noguchi H."/>
            <person name="Takaki Y."/>
            <person name="Uchiyama I."/>
            <person name="Toyoda A."/>
            <person name="Nishi S."/>
            <person name="Chee G.-J."/>
            <person name="Arai W."/>
            <person name="Nunoura T."/>
            <person name="Itoh T."/>
            <person name="Hattori M."/>
            <person name="Takai K."/>
        </authorList>
    </citation>
    <scope>NUCLEOTIDE SEQUENCE</scope>
</reference>
<accession>H5SU78</accession>
<keyword evidence="5 7" id="KW-0456">Lyase</keyword>
<sequence>MNFLDKLREAARRNHSWLCIGLDSELGKLPPFLRDRHGLRAVFEFNRAIIEATSDLVCAYKPNLAFYEMLGPAGLEMLAKTRELIPTEIPVIADAKCGDIENTARAYATALFEHYRFDAVTVNPLLGFDSVAPFLEYPEKCVFLLVRTSNPGARDFQELLCEGKPLYQRFAEKARAWNTKKNIGVVVGATAPDELAIVRRIVGDEMPILVPGVGAQAGDLERAVRNSINSQGELAIITVSRSVIFASQGEDFAHAARQAAQRLRDEINRFRG</sequence>
<dbReference type="SMART" id="SM00934">
    <property type="entry name" value="OMPdecase"/>
    <property type="match status" value="1"/>
</dbReference>
<reference evidence="9" key="1">
    <citation type="journal article" date="2005" name="Environ. Microbiol.">
        <title>Genetic and functional properties of uncultivated thermophilic crenarchaeotes from a subsurface gold mine as revealed by analysis of genome fragments.</title>
        <authorList>
            <person name="Nunoura T."/>
            <person name="Hirayama H."/>
            <person name="Takami H."/>
            <person name="Oida H."/>
            <person name="Nishi S."/>
            <person name="Shimamura S."/>
            <person name="Suzuki Y."/>
            <person name="Inagaki F."/>
            <person name="Takai K."/>
            <person name="Nealson K.H."/>
            <person name="Horikoshi K."/>
        </authorList>
    </citation>
    <scope>NUCLEOTIDE SEQUENCE</scope>
</reference>
<dbReference type="InterPro" id="IPR013785">
    <property type="entry name" value="Aldolase_TIM"/>
</dbReference>
<organism evidence="9">
    <name type="scientific">Acetithermum autotrophicum</name>
    <dbReference type="NCBI Taxonomy" id="1446466"/>
    <lineage>
        <taxon>Bacteria</taxon>
        <taxon>Candidatus Bipolaricaulota</taxon>
        <taxon>Candidatus Acetithermum</taxon>
    </lineage>
</organism>
<dbReference type="GO" id="GO:0006207">
    <property type="term" value="P:'de novo' pyrimidine nucleobase biosynthetic process"/>
    <property type="evidence" value="ECO:0007669"/>
    <property type="project" value="InterPro"/>
</dbReference>
<evidence type="ECO:0000259" key="8">
    <source>
        <dbReference type="SMART" id="SM00934"/>
    </source>
</evidence>
<protein>
    <recommendedName>
        <fullName evidence="7">Orotidine 5'-phosphate decarboxylase</fullName>
        <ecNumber evidence="7">4.1.1.23</ecNumber>
    </recommendedName>
    <alternativeName>
        <fullName evidence="7">OMP decarboxylase</fullName>
        <shortName evidence="7">OMPDCase</shortName>
        <shortName evidence="7">OMPdecase</shortName>
    </alternativeName>
</protein>
<dbReference type="GO" id="GO:0004590">
    <property type="term" value="F:orotidine-5'-phosphate decarboxylase activity"/>
    <property type="evidence" value="ECO:0007669"/>
    <property type="project" value="UniProtKB-UniRule"/>
</dbReference>
<dbReference type="InterPro" id="IPR011060">
    <property type="entry name" value="RibuloseP-bd_barrel"/>
</dbReference>
<proteinExistence type="inferred from homology"/>
<dbReference type="EC" id="4.1.1.23" evidence="7"/>
<name>H5SU78_ACEAU</name>
<dbReference type="InterPro" id="IPR011995">
    <property type="entry name" value="OMPdecase_type-2"/>
</dbReference>
<evidence type="ECO:0000256" key="5">
    <source>
        <dbReference type="ARBA" id="ARBA00023239"/>
    </source>
</evidence>
<evidence type="ECO:0000256" key="3">
    <source>
        <dbReference type="ARBA" id="ARBA00022793"/>
    </source>
</evidence>
<comment type="catalytic activity">
    <reaction evidence="6 7">
        <text>orotidine 5'-phosphate + H(+) = UMP + CO2</text>
        <dbReference type="Rhea" id="RHEA:11596"/>
        <dbReference type="ChEBI" id="CHEBI:15378"/>
        <dbReference type="ChEBI" id="CHEBI:16526"/>
        <dbReference type="ChEBI" id="CHEBI:57538"/>
        <dbReference type="ChEBI" id="CHEBI:57865"/>
        <dbReference type="EC" id="4.1.1.23"/>
    </reaction>
</comment>
<feature type="active site" description="Proton donor" evidence="7">
    <location>
        <position position="96"/>
    </location>
</feature>
<comment type="pathway">
    <text evidence="1 7">Pyrimidine metabolism; UMP biosynthesis via de novo pathway; UMP from orotate: step 2/2.</text>
</comment>
<keyword evidence="4 7" id="KW-0665">Pyrimidine biosynthesis</keyword>
<keyword evidence="3 7" id="KW-0210">Decarboxylase</keyword>
<dbReference type="Pfam" id="PF00215">
    <property type="entry name" value="OMPdecase"/>
    <property type="match status" value="1"/>
</dbReference>
<evidence type="ECO:0000256" key="4">
    <source>
        <dbReference type="ARBA" id="ARBA00022975"/>
    </source>
</evidence>
<evidence type="ECO:0000313" key="9">
    <source>
        <dbReference type="EMBL" id="BAL60078.1"/>
    </source>
</evidence>
<dbReference type="AlphaFoldDB" id="H5SU78"/>
<evidence type="ECO:0000256" key="1">
    <source>
        <dbReference type="ARBA" id="ARBA00004861"/>
    </source>
</evidence>
<gene>
    <name evidence="7" type="primary">pyrF</name>
    <name evidence="9" type="ORF">HGMM_OP4C714</name>
</gene>